<feature type="domain" description="Carrier" evidence="7">
    <location>
        <begin position="964"/>
        <end position="1039"/>
    </location>
</feature>
<evidence type="ECO:0000256" key="2">
    <source>
        <dbReference type="ARBA" id="ARBA00006432"/>
    </source>
</evidence>
<evidence type="ECO:0000256" key="4">
    <source>
        <dbReference type="ARBA" id="ARBA00022553"/>
    </source>
</evidence>
<dbReference type="SUPFAM" id="SSF52777">
    <property type="entry name" value="CoA-dependent acyltransferases"/>
    <property type="match status" value="4"/>
</dbReference>
<feature type="domain" description="Carrier" evidence="7">
    <location>
        <begin position="2039"/>
        <end position="2114"/>
    </location>
</feature>
<dbReference type="Gene3D" id="3.30.559.10">
    <property type="entry name" value="Chloramphenicol acetyltransferase-like domain"/>
    <property type="match status" value="2"/>
</dbReference>
<dbReference type="Pfam" id="PF00975">
    <property type="entry name" value="Thioesterase"/>
    <property type="match status" value="1"/>
</dbReference>
<dbReference type="CDD" id="cd17643">
    <property type="entry name" value="A_NRPS_Cytc1-like"/>
    <property type="match status" value="1"/>
</dbReference>
<dbReference type="Gene3D" id="3.30.300.30">
    <property type="match status" value="2"/>
</dbReference>
<dbReference type="Gene3D" id="3.40.50.1820">
    <property type="entry name" value="alpha/beta hydrolase"/>
    <property type="match status" value="1"/>
</dbReference>
<dbReference type="InterPro" id="IPR006162">
    <property type="entry name" value="Ppantetheine_attach_site"/>
</dbReference>
<evidence type="ECO:0000256" key="5">
    <source>
        <dbReference type="ARBA" id="ARBA00023194"/>
    </source>
</evidence>
<dbReference type="Pfam" id="PF00668">
    <property type="entry name" value="Condensation"/>
    <property type="match status" value="2"/>
</dbReference>
<dbReference type="NCBIfam" id="NF003417">
    <property type="entry name" value="PRK04813.1"/>
    <property type="match status" value="2"/>
</dbReference>
<accession>A0ABN4YJY6</accession>
<evidence type="ECO:0000256" key="1">
    <source>
        <dbReference type="ARBA" id="ARBA00001957"/>
    </source>
</evidence>
<dbReference type="Gene3D" id="2.30.38.10">
    <property type="entry name" value="Luciferase, Domain 3"/>
    <property type="match status" value="2"/>
</dbReference>
<evidence type="ECO:0000256" key="6">
    <source>
        <dbReference type="SAM" id="MobiDB-lite"/>
    </source>
</evidence>
<dbReference type="PROSITE" id="PS00012">
    <property type="entry name" value="PHOSPHOPANTETHEINE"/>
    <property type="match status" value="1"/>
</dbReference>
<dbReference type="InterPro" id="IPR000873">
    <property type="entry name" value="AMP-dep_synth/lig_dom"/>
</dbReference>
<dbReference type="InterPro" id="IPR009081">
    <property type="entry name" value="PP-bd_ACP"/>
</dbReference>
<dbReference type="PANTHER" id="PTHR45527">
    <property type="entry name" value="NONRIBOSOMAL PEPTIDE SYNTHETASE"/>
    <property type="match status" value="1"/>
</dbReference>
<protein>
    <submittedName>
        <fullName evidence="8">Non-ribosomal peptide synthetase</fullName>
    </submittedName>
</protein>
<dbReference type="PROSITE" id="PS00455">
    <property type="entry name" value="AMP_BINDING"/>
    <property type="match status" value="2"/>
</dbReference>
<dbReference type="InterPro" id="IPR010071">
    <property type="entry name" value="AA_adenyl_dom"/>
</dbReference>
<keyword evidence="9" id="KW-1185">Reference proteome</keyword>
<dbReference type="SUPFAM" id="SSF47336">
    <property type="entry name" value="ACP-like"/>
    <property type="match status" value="2"/>
</dbReference>
<dbReference type="Pfam" id="PF00550">
    <property type="entry name" value="PP-binding"/>
    <property type="match status" value="2"/>
</dbReference>
<dbReference type="PANTHER" id="PTHR45527:SF14">
    <property type="entry name" value="PLIPASTATIN SYNTHASE SUBUNIT B"/>
    <property type="match status" value="1"/>
</dbReference>
<evidence type="ECO:0000259" key="7">
    <source>
        <dbReference type="PROSITE" id="PS50075"/>
    </source>
</evidence>
<feature type="region of interest" description="Disordered" evidence="6">
    <location>
        <begin position="945"/>
        <end position="966"/>
    </location>
</feature>
<dbReference type="SUPFAM" id="SSF53474">
    <property type="entry name" value="alpha/beta-Hydrolases"/>
    <property type="match status" value="1"/>
</dbReference>
<dbReference type="Gene3D" id="3.40.50.980">
    <property type="match status" value="4"/>
</dbReference>
<dbReference type="Pfam" id="PF00501">
    <property type="entry name" value="AMP-binding"/>
    <property type="match status" value="2"/>
</dbReference>
<dbReference type="SUPFAM" id="SSF56801">
    <property type="entry name" value="Acetyl-CoA synthetase-like"/>
    <property type="match status" value="2"/>
</dbReference>
<proteinExistence type="inferred from homology"/>
<keyword evidence="5" id="KW-0045">Antibiotic biosynthesis</keyword>
<evidence type="ECO:0000256" key="3">
    <source>
        <dbReference type="ARBA" id="ARBA00022450"/>
    </source>
</evidence>
<keyword evidence="3" id="KW-0596">Phosphopantetheine</keyword>
<dbReference type="CDD" id="cd19538">
    <property type="entry name" value="LCL_NRPS"/>
    <property type="match status" value="1"/>
</dbReference>
<dbReference type="InterPro" id="IPR036736">
    <property type="entry name" value="ACP-like_sf"/>
</dbReference>
<evidence type="ECO:0000313" key="9">
    <source>
        <dbReference type="Proteomes" id="UP000192486"/>
    </source>
</evidence>
<comment type="cofactor">
    <cofactor evidence="1">
        <name>pantetheine 4'-phosphate</name>
        <dbReference type="ChEBI" id="CHEBI:47942"/>
    </cofactor>
</comment>
<dbReference type="NCBIfam" id="TIGR01733">
    <property type="entry name" value="AA-adenyl-dom"/>
    <property type="match status" value="2"/>
</dbReference>
<dbReference type="InterPro" id="IPR001242">
    <property type="entry name" value="Condensation_dom"/>
</dbReference>
<dbReference type="InterPro" id="IPR045851">
    <property type="entry name" value="AMP-bd_C_sf"/>
</dbReference>
<dbReference type="RefSeq" id="WP_029052976.1">
    <property type="nucleotide sequence ID" value="NZ_CP015108.1"/>
</dbReference>
<dbReference type="Gene3D" id="1.10.1200.10">
    <property type="entry name" value="ACP-like"/>
    <property type="match status" value="1"/>
</dbReference>
<reference evidence="8 9" key="1">
    <citation type="submission" date="2016-04" db="EMBL/GenBank/DDBJ databases">
        <title>Comparative Genomics and Epigenetics of Sporosarcina ureae.</title>
        <authorList>
            <person name="Oliver A.S."/>
            <person name="Cooper K.K."/>
        </authorList>
    </citation>
    <scope>NUCLEOTIDE SEQUENCE [LARGE SCALE GENOMIC DNA]</scope>
    <source>
        <strain evidence="8 9">S204</strain>
    </source>
</reference>
<dbReference type="Pfam" id="PF13193">
    <property type="entry name" value="AMP-binding_C"/>
    <property type="match status" value="2"/>
</dbReference>
<gene>
    <name evidence="8" type="ORF">SporoS204_02640</name>
</gene>
<sequence>MPSVLTKHQSLTGAQAGIWYAQQLESDNPVYNTAEYIDINGKLHVEYFKKAVEQVMKETDSIHAKYGADENGPWQHIPEKRDFSLEFIDVTGEVDPDQSAKKWMKSDIDKPLDLTKDVVVKQALFKISENRSLWYLRIHHIAADAFGFSLIVQRVAQIYTALVKQETIKGNELGDFQKVLDEHQSYVRSDKFIQDRKFWMGRFQDHPDIVSLKGSSLGLSKRIIHKTSYLQADTIERLRKTASSRGGNWYETIVAAVAVYMQRLTSSEDIVLCLPMMCRMGTSSVKVPAMVMNLLPLRLNIQPKMSFIELIEQVQQEMKQVRSHQHYRHEYIRHDLKLLGDGQRLFGPQINMMPFDYGLNFAGSKGTTNKLHTGPVDDLSLNIYDQQDGKGIRIDLDANADIYEPDEVTLHLNRLVNLIENIAAADAHLPISQLGVLLPGEFDNVINNWNQTTQQLSYMSVQEIFLKQVTRTPHAEALRFDDESLSYAALNKRVNCLAYVLEEKGLGPGKFAALALPRSVDMVIAMLAVLKAGAAYLPIDPEYPVERISYILEDAQPMCILTHKDIQSQLLESHVEHVVLDDPAVRNQITAFADIDYPNRIVAPKSPAYMIYTSGSTGRPKGVVVTVEGLTNFLCSMQNKLGLCHKDRLLAVTTISFDISALEIFLPLISGACCVIAKNNANKDPAILAQLIEDRNISIMQATPTHWNALVSTYPEVLRGIRILVGGEAVPEKLVKSLHELDCEVTNLYGPTETTIWSTAITLNTGKTGTPSVGYPIDNTQIFILDAGLQPVPPGVSGDLYIAGKGLAQGYFNRPDLTADTFIANPYGNPGERMYKTGDIARWHADGKLDYIGRSDHQVKIRGFRIELGEIESVIAKTSEVNQVVVVAREDQPGDYRLIAYLVPEKKANIDLAKTRQSVEELLPDYMVPSTFIIMDDLPLTPNKKIDRKALPSPEFEKGKDSRDPRTPQEVIVCDLFKQVLNVSQVGIDDSFFHLGGHSLLAVQLANRIREVFEVEVGIGKIFETPTVVGLVKQLEAGRKGRPPVQRVKSKGDIPLSFAQRRLWFLYQLEGPSPTYNIPLVVRLSGKLDKNALQEAICDVIERHEPLRTIFPEHAGTARQEVLNPEKVKPDLHVHQIEASELTSRLNHTVKYCFQLDEEPAFRVELFSTAEEEHVVVLLLHHIVGDGWSLTPLTQDLKKAYMSRVNGKQPNWPNLPVQYADYAYWQENLLEEKQGQESLVKEQLDYWLNTLADLPDHLELPTDYPRPVESSYLGKTYRFTIDASLHQKLLHISAQNGVSLFMTLQAGLTALLTRLGAGYDIPLGSPVAGRNDDALTNLVGLFINTLVLRTNTSGNPSFKELLGRVRKVNLNAYENQDLPFERLVEELNPPRSRSRHPLFQIMLALQNTPEPKLDLPKMKSELSLYSVGASKFDMTLEFRENVSESRDAAGLDGFLEYSTDLFTEETIQSMVNRLIRLLESAVLDQDQPIGLLEILDQNEKKELVKDVKVNDEQEESSLSVRFEKQAMLEPKNIALIFENEQMTYQTLNERANQLAHLLIGQGVGPEQYIVLALPRSMEMVIAMLGIIKAGAAYVPIDPNYPSERITFMIEDVKPLMAITNEEYTNKLPNNHAMPKLVLDAEDTQEVLSKQKDTNPIDAERTEPLQALHPAYIIYTSGSTGLPKGVVIPHQNVNRLLGSTDEWFQFNADDVWTLFHSYAFDFSVWEMWGALLYGGRLVIVSYEMSRSPYEFLQLVVNENVTVLNQTPSAFYQLMQADREQQEVGKQLQLRYVIFGGEALELNRLEDWYKRHTEDAPKLINMYGITETTVHVTYMKINETLVSLRANSIIGQGIKDLNIYILDEYLQPVPIGVIGEMYVSGPGLARGYLGRPDLTAERFVANPFVENGSRMYRTGDLARWKEYDMLDYIGRADQQVKIRGFRIELGEIESVLSEHPSIEQVTVVSSEGHSSGDQLLAYIILNSDASENGVDIRRWVTKRLPDYMIPSAFIMIDIFPLTPNGKLDYKALPDPDYSEEVTDKGPRTPQEEILCNLFMEVLDLPYVGIDDEFFHLGGHSLLAVQLMTRIKESFGIDLSIGSLFESPTVAGLAERLENVDNTSALEVLLSLRTSGSLSPLFCVHPAGGLSWCYAGLMKELDKDYPIYGLQARGISDPDNHPHSLDEMAEDYVEQMQSVQPRGPYYLLGWSLGGNIMQAMSTKLQKKGEKVALVAMLDSYPNHFLPIENAPDEEEALIALLALGGYDPESVNGDALTLEDAIELLRKDGSALASLDDKTITNLKETYVQSVQNLSEFEPEIYQGDVLFFRSTITPEWFDPISTNTWGPYIDGKLEVYDIHCRHKDMCQPEPLAEIGEILSKKLSMLYESTKINSERER</sequence>
<keyword evidence="4" id="KW-0597">Phosphoprotein</keyword>
<dbReference type="InterPro" id="IPR001031">
    <property type="entry name" value="Thioesterase"/>
</dbReference>
<name>A0ABN4YJY6_SPOUR</name>
<dbReference type="Gene3D" id="3.30.559.30">
    <property type="entry name" value="Nonribosomal peptide synthetase, condensation domain"/>
    <property type="match status" value="2"/>
</dbReference>
<dbReference type="CDD" id="cd12116">
    <property type="entry name" value="A_NRPS_Ta1_like"/>
    <property type="match status" value="1"/>
</dbReference>
<dbReference type="InterPro" id="IPR023213">
    <property type="entry name" value="CAT-like_dom_sf"/>
</dbReference>
<comment type="similarity">
    <text evidence="2">Belongs to the ATP-dependent AMP-binding enzyme family.</text>
</comment>
<dbReference type="Proteomes" id="UP000192486">
    <property type="component" value="Chromosome"/>
</dbReference>
<dbReference type="SMART" id="SM00823">
    <property type="entry name" value="PKS_PP"/>
    <property type="match status" value="2"/>
</dbReference>
<organism evidence="8 9">
    <name type="scientific">Sporosarcina ureae</name>
    <dbReference type="NCBI Taxonomy" id="1571"/>
    <lineage>
        <taxon>Bacteria</taxon>
        <taxon>Bacillati</taxon>
        <taxon>Bacillota</taxon>
        <taxon>Bacilli</taxon>
        <taxon>Bacillales</taxon>
        <taxon>Caryophanaceae</taxon>
        <taxon>Sporosarcina</taxon>
    </lineage>
</organism>
<dbReference type="EMBL" id="CP015108">
    <property type="protein sequence ID" value="ARF13172.1"/>
    <property type="molecule type" value="Genomic_DNA"/>
</dbReference>
<evidence type="ECO:0000313" key="8">
    <source>
        <dbReference type="EMBL" id="ARF13172.1"/>
    </source>
</evidence>
<dbReference type="InterPro" id="IPR020806">
    <property type="entry name" value="PKS_PP-bd"/>
</dbReference>
<dbReference type="PROSITE" id="PS50075">
    <property type="entry name" value="CARRIER"/>
    <property type="match status" value="2"/>
</dbReference>
<dbReference type="InterPro" id="IPR025110">
    <property type="entry name" value="AMP-bd_C"/>
</dbReference>
<dbReference type="InterPro" id="IPR029058">
    <property type="entry name" value="AB_hydrolase_fold"/>
</dbReference>
<dbReference type="InterPro" id="IPR020845">
    <property type="entry name" value="AMP-binding_CS"/>
</dbReference>